<proteinExistence type="predicted"/>
<gene>
    <name evidence="1" type="ORF">GGQ67_000698</name>
</gene>
<dbReference type="SUPFAM" id="SSF54427">
    <property type="entry name" value="NTF2-like"/>
    <property type="match status" value="1"/>
</dbReference>
<dbReference type="Proteomes" id="UP000582090">
    <property type="component" value="Unassembled WGS sequence"/>
</dbReference>
<organism evidence="1 2">
    <name type="scientific">Rhizobium metallidurans</name>
    <dbReference type="NCBI Taxonomy" id="1265931"/>
    <lineage>
        <taxon>Bacteria</taxon>
        <taxon>Pseudomonadati</taxon>
        <taxon>Pseudomonadota</taxon>
        <taxon>Alphaproteobacteria</taxon>
        <taxon>Hyphomicrobiales</taxon>
        <taxon>Rhizobiaceae</taxon>
        <taxon>Rhizobium/Agrobacterium group</taxon>
        <taxon>Rhizobium</taxon>
    </lineage>
</organism>
<accession>A0A7W6CSX1</accession>
<evidence type="ECO:0000313" key="1">
    <source>
        <dbReference type="EMBL" id="MBB3963080.1"/>
    </source>
</evidence>
<reference evidence="1 2" key="1">
    <citation type="submission" date="2020-08" db="EMBL/GenBank/DDBJ databases">
        <title>Genomic Encyclopedia of Type Strains, Phase IV (KMG-IV): sequencing the most valuable type-strain genomes for metagenomic binning, comparative biology and taxonomic classification.</title>
        <authorList>
            <person name="Goeker M."/>
        </authorList>
    </citation>
    <scope>NUCLEOTIDE SEQUENCE [LARGE SCALE GENOMIC DNA]</scope>
    <source>
        <strain evidence="1 2">DSM 26575</strain>
    </source>
</reference>
<evidence type="ECO:0000313" key="2">
    <source>
        <dbReference type="Proteomes" id="UP000582090"/>
    </source>
</evidence>
<protein>
    <recommendedName>
        <fullName evidence="3">SnoaL-like domain-containing protein</fullName>
    </recommendedName>
</protein>
<name>A0A7W6CSX1_9HYPH</name>
<dbReference type="EMBL" id="JACIDW010000001">
    <property type="protein sequence ID" value="MBB3963080.1"/>
    <property type="molecule type" value="Genomic_DNA"/>
</dbReference>
<dbReference type="AlphaFoldDB" id="A0A7W6CSX1"/>
<sequence length="170" mass="19659">MKRISIENTMRDPFKNPFPASDAIRHSIWEMLVHRDIDAFLAADWSMVEHDFVEDGFIGIDGRKEVSPDKWRLAFPTLAAYRDEWVRQAKDFATQSFAEDTRTAIFTTTTLEDIEIEGDMALVRKKFDGGIAKADGSRDIMQWQTLYYCRLHEGRWKISGFTGYLPNPMG</sequence>
<comment type="caution">
    <text evidence="1">The sequence shown here is derived from an EMBL/GenBank/DDBJ whole genome shotgun (WGS) entry which is preliminary data.</text>
</comment>
<dbReference type="InterPro" id="IPR032710">
    <property type="entry name" value="NTF2-like_dom_sf"/>
</dbReference>
<keyword evidence="2" id="KW-1185">Reference proteome</keyword>
<evidence type="ECO:0008006" key="3">
    <source>
        <dbReference type="Google" id="ProtNLM"/>
    </source>
</evidence>